<sequence length="60" mass="7071">MGRSAKVCREKLLGHRERRMAMSKLLGFYKQWTCKSEANERQRALIEAFLAEEGYVDHKI</sequence>
<keyword evidence="2" id="KW-1185">Reference proteome</keyword>
<accession>A0A843X2W5</accession>
<evidence type="ECO:0000313" key="1">
    <source>
        <dbReference type="EMBL" id="MQM13828.1"/>
    </source>
</evidence>
<organism evidence="1 2">
    <name type="scientific">Colocasia esculenta</name>
    <name type="common">Wild taro</name>
    <name type="synonym">Arum esculentum</name>
    <dbReference type="NCBI Taxonomy" id="4460"/>
    <lineage>
        <taxon>Eukaryota</taxon>
        <taxon>Viridiplantae</taxon>
        <taxon>Streptophyta</taxon>
        <taxon>Embryophyta</taxon>
        <taxon>Tracheophyta</taxon>
        <taxon>Spermatophyta</taxon>
        <taxon>Magnoliopsida</taxon>
        <taxon>Liliopsida</taxon>
        <taxon>Araceae</taxon>
        <taxon>Aroideae</taxon>
        <taxon>Colocasieae</taxon>
        <taxon>Colocasia</taxon>
    </lineage>
</organism>
<dbReference type="Proteomes" id="UP000652761">
    <property type="component" value="Unassembled WGS sequence"/>
</dbReference>
<proteinExistence type="predicted"/>
<dbReference type="AlphaFoldDB" id="A0A843X2W5"/>
<name>A0A843X2W5_COLES</name>
<comment type="caution">
    <text evidence="1">The sequence shown here is derived from an EMBL/GenBank/DDBJ whole genome shotgun (WGS) entry which is preliminary data.</text>
</comment>
<reference evidence="1" key="1">
    <citation type="submission" date="2017-07" db="EMBL/GenBank/DDBJ databases">
        <title>Taro Niue Genome Assembly and Annotation.</title>
        <authorList>
            <person name="Atibalentja N."/>
            <person name="Keating K."/>
            <person name="Fields C.J."/>
        </authorList>
    </citation>
    <scope>NUCLEOTIDE SEQUENCE</scope>
    <source>
        <strain evidence="1">Niue_2</strain>
        <tissue evidence="1">Leaf</tissue>
    </source>
</reference>
<protein>
    <submittedName>
        <fullName evidence="1">Uncharacterized protein</fullName>
    </submittedName>
</protein>
<dbReference type="EMBL" id="NMUH01005845">
    <property type="protein sequence ID" value="MQM13828.1"/>
    <property type="molecule type" value="Genomic_DNA"/>
</dbReference>
<evidence type="ECO:0000313" key="2">
    <source>
        <dbReference type="Proteomes" id="UP000652761"/>
    </source>
</evidence>
<gene>
    <name evidence="1" type="ORF">Taro_046757</name>
</gene>